<protein>
    <submittedName>
        <fullName evidence="1">Uncharacterized protein</fullName>
    </submittedName>
</protein>
<evidence type="ECO:0000313" key="1">
    <source>
        <dbReference type="EMBL" id="CAB1447185.1"/>
    </source>
</evidence>
<sequence>MEEVEFLTYTAAGHQVVIETLLGSVSHLYHQEGPYVRTLRPGSCTFDPDATRHLSVPDSLLLRSSDLAAFGFFCFSRQRETNVLKLSESPRFSDKQDFKDRG</sequence>
<accession>A0A9N7VET2</accession>
<dbReference type="AlphaFoldDB" id="A0A9N7VET2"/>
<proteinExistence type="predicted"/>
<dbReference type="EMBL" id="CADEAL010003938">
    <property type="protein sequence ID" value="CAB1447185.1"/>
    <property type="molecule type" value="Genomic_DNA"/>
</dbReference>
<dbReference type="Proteomes" id="UP001153269">
    <property type="component" value="Unassembled WGS sequence"/>
</dbReference>
<reference evidence="1" key="1">
    <citation type="submission" date="2020-03" db="EMBL/GenBank/DDBJ databases">
        <authorList>
            <person name="Weist P."/>
        </authorList>
    </citation>
    <scope>NUCLEOTIDE SEQUENCE</scope>
</reference>
<name>A0A9N7VET2_PLEPL</name>
<gene>
    <name evidence="1" type="ORF">PLEPLA_LOCUS34879</name>
</gene>
<organism evidence="1 2">
    <name type="scientific">Pleuronectes platessa</name>
    <name type="common">European plaice</name>
    <dbReference type="NCBI Taxonomy" id="8262"/>
    <lineage>
        <taxon>Eukaryota</taxon>
        <taxon>Metazoa</taxon>
        <taxon>Chordata</taxon>
        <taxon>Craniata</taxon>
        <taxon>Vertebrata</taxon>
        <taxon>Euteleostomi</taxon>
        <taxon>Actinopterygii</taxon>
        <taxon>Neopterygii</taxon>
        <taxon>Teleostei</taxon>
        <taxon>Neoteleostei</taxon>
        <taxon>Acanthomorphata</taxon>
        <taxon>Carangaria</taxon>
        <taxon>Pleuronectiformes</taxon>
        <taxon>Pleuronectoidei</taxon>
        <taxon>Pleuronectidae</taxon>
        <taxon>Pleuronectes</taxon>
    </lineage>
</organism>
<keyword evidence="2" id="KW-1185">Reference proteome</keyword>
<evidence type="ECO:0000313" key="2">
    <source>
        <dbReference type="Proteomes" id="UP001153269"/>
    </source>
</evidence>
<comment type="caution">
    <text evidence="1">The sequence shown here is derived from an EMBL/GenBank/DDBJ whole genome shotgun (WGS) entry which is preliminary data.</text>
</comment>